<name>A0A7D4NPD2_9GAMM</name>
<feature type="binding site" evidence="6">
    <location>
        <position position="151"/>
    </location>
    <ligand>
        <name>acetyl-CoA</name>
        <dbReference type="ChEBI" id="CHEBI:57288"/>
    </ligand>
</feature>
<evidence type="ECO:0000256" key="2">
    <source>
        <dbReference type="ARBA" id="ARBA00022679"/>
    </source>
</evidence>
<dbReference type="Gene3D" id="2.160.10.10">
    <property type="entry name" value="Hexapeptide repeat proteins"/>
    <property type="match status" value="1"/>
</dbReference>
<dbReference type="NCBIfam" id="TIGR03570">
    <property type="entry name" value="NeuD_NnaD"/>
    <property type="match status" value="1"/>
</dbReference>
<evidence type="ECO:0000256" key="1">
    <source>
        <dbReference type="ARBA" id="ARBA00007274"/>
    </source>
</evidence>
<gene>
    <name evidence="8" type="ORF">HQN79_08335</name>
</gene>
<dbReference type="EMBL" id="CP054020">
    <property type="protein sequence ID" value="QKI89573.1"/>
    <property type="molecule type" value="Genomic_DNA"/>
</dbReference>
<dbReference type="InterPro" id="IPR018357">
    <property type="entry name" value="Hexapep_transf_CS"/>
</dbReference>
<dbReference type="Proteomes" id="UP000504724">
    <property type="component" value="Chromosome"/>
</dbReference>
<feature type="site" description="Increases basicity of active site His" evidence="5">
    <location>
        <position position="143"/>
    </location>
</feature>
<dbReference type="InterPro" id="IPR020019">
    <property type="entry name" value="AcTrfase_PglD-like"/>
</dbReference>
<reference evidence="8 9" key="1">
    <citation type="submission" date="2020-05" db="EMBL/GenBank/DDBJ databases">
        <title>Thiomicrorhabdus sediminis sp.nov. and Thiomicrorhabdus xiamenensis sp.nov., novel sulfur-oxidizing bacteria isolated from coastal sediment.</title>
        <authorList>
            <person name="Liu X."/>
        </authorList>
    </citation>
    <scope>NUCLEOTIDE SEQUENCE [LARGE SCALE GENOMIC DNA]</scope>
    <source>
        <strain evidence="8 9">G2</strain>
    </source>
</reference>
<dbReference type="CDD" id="cd03360">
    <property type="entry name" value="LbH_AT_putative"/>
    <property type="match status" value="1"/>
</dbReference>
<evidence type="ECO:0000313" key="8">
    <source>
        <dbReference type="EMBL" id="QKI89573.1"/>
    </source>
</evidence>
<dbReference type="InterPro" id="IPR050179">
    <property type="entry name" value="Trans_hexapeptide_repeat"/>
</dbReference>
<accession>A0A7D4NPD2</accession>
<dbReference type="Pfam" id="PF17836">
    <property type="entry name" value="PglD_N"/>
    <property type="match status" value="1"/>
</dbReference>
<organism evidence="8 9">
    <name type="scientific">Thiomicrorhabdus xiamenensis</name>
    <dbReference type="NCBI Taxonomy" id="2739063"/>
    <lineage>
        <taxon>Bacteria</taxon>
        <taxon>Pseudomonadati</taxon>
        <taxon>Pseudomonadota</taxon>
        <taxon>Gammaproteobacteria</taxon>
        <taxon>Thiotrichales</taxon>
        <taxon>Piscirickettsiaceae</taxon>
        <taxon>Thiomicrorhabdus</taxon>
    </lineage>
</organism>
<feature type="active site" description="Proton acceptor" evidence="5">
    <location>
        <position position="142"/>
    </location>
</feature>
<dbReference type="AlphaFoldDB" id="A0A7D4NPD2"/>
<dbReference type="SUPFAM" id="SSF51161">
    <property type="entry name" value="Trimeric LpxA-like enzymes"/>
    <property type="match status" value="1"/>
</dbReference>
<dbReference type="Pfam" id="PF14602">
    <property type="entry name" value="Hexapep_2"/>
    <property type="match status" value="1"/>
</dbReference>
<evidence type="ECO:0000259" key="7">
    <source>
        <dbReference type="Pfam" id="PF17836"/>
    </source>
</evidence>
<evidence type="ECO:0000256" key="6">
    <source>
        <dbReference type="PIRSR" id="PIRSR620019-2"/>
    </source>
</evidence>
<dbReference type="InterPro" id="IPR001451">
    <property type="entry name" value="Hexapep"/>
</dbReference>
<sequence>MSDRTPLLLIGGGGHCRSCIDVIEADGVYKVQGVVEADGATADSKTPYPLIGFDSELPALIEQFPHCLITVGQIKSAKIRQTLFEKLQRLGAILPTIISPTAYVSSSAELGSGTIVMHQALVNAYVKVGANSIINSQALIEHDVIIGDHCHIATGAKVNGGVVLGNSCFIGSGAVLKQGIALADKVVIGANSTVLKDITEPGTYTGTIK</sequence>
<dbReference type="PANTHER" id="PTHR43300:SF7">
    <property type="entry name" value="UDP-N-ACETYLBACILLOSAMINE N-ACETYLTRANSFERASE"/>
    <property type="match status" value="1"/>
</dbReference>
<dbReference type="KEGG" id="txa:HQN79_08335"/>
<keyword evidence="3" id="KW-0677">Repeat</keyword>
<dbReference type="InterPro" id="IPR041561">
    <property type="entry name" value="PglD_N"/>
</dbReference>
<comment type="similarity">
    <text evidence="1">Belongs to the transferase hexapeptide repeat family.</text>
</comment>
<dbReference type="RefSeq" id="WP_173285520.1">
    <property type="nucleotide sequence ID" value="NZ_CP054020.1"/>
</dbReference>
<keyword evidence="9" id="KW-1185">Reference proteome</keyword>
<feature type="binding site" evidence="6">
    <location>
        <position position="72"/>
    </location>
    <ligand>
        <name>substrate</name>
    </ligand>
</feature>
<dbReference type="PANTHER" id="PTHR43300">
    <property type="entry name" value="ACETYLTRANSFERASE"/>
    <property type="match status" value="1"/>
</dbReference>
<evidence type="ECO:0000256" key="4">
    <source>
        <dbReference type="ARBA" id="ARBA00023315"/>
    </source>
</evidence>
<dbReference type="PROSITE" id="PS00101">
    <property type="entry name" value="HEXAPEP_TRANSFERASES"/>
    <property type="match status" value="1"/>
</dbReference>
<keyword evidence="4" id="KW-0012">Acyltransferase</keyword>
<dbReference type="Pfam" id="PF00132">
    <property type="entry name" value="Hexapep"/>
    <property type="match status" value="1"/>
</dbReference>
<feature type="domain" description="PglD N-terminal" evidence="7">
    <location>
        <begin position="7"/>
        <end position="87"/>
    </location>
</feature>
<evidence type="ECO:0000256" key="5">
    <source>
        <dbReference type="PIRSR" id="PIRSR620019-1"/>
    </source>
</evidence>
<dbReference type="Gene3D" id="3.40.50.20">
    <property type="match status" value="1"/>
</dbReference>
<protein>
    <submittedName>
        <fullName evidence="8">Acetyltransferase</fullName>
    </submittedName>
</protein>
<dbReference type="GO" id="GO:0016746">
    <property type="term" value="F:acyltransferase activity"/>
    <property type="evidence" value="ECO:0007669"/>
    <property type="project" value="UniProtKB-KW"/>
</dbReference>
<evidence type="ECO:0000256" key="3">
    <source>
        <dbReference type="ARBA" id="ARBA00022737"/>
    </source>
</evidence>
<proteinExistence type="inferred from homology"/>
<evidence type="ECO:0000313" key="9">
    <source>
        <dbReference type="Proteomes" id="UP000504724"/>
    </source>
</evidence>
<keyword evidence="2 8" id="KW-0808">Transferase</keyword>
<dbReference type="InterPro" id="IPR011004">
    <property type="entry name" value="Trimer_LpxA-like_sf"/>
</dbReference>